<accession>A0A4U5NFE1</accession>
<dbReference type="EMBL" id="AZBU02000004">
    <property type="protein sequence ID" value="TKR81688.1"/>
    <property type="molecule type" value="Genomic_DNA"/>
</dbReference>
<evidence type="ECO:0000313" key="3">
    <source>
        <dbReference type="Proteomes" id="UP000298663"/>
    </source>
</evidence>
<evidence type="ECO:0000313" key="2">
    <source>
        <dbReference type="EMBL" id="TKR81688.1"/>
    </source>
</evidence>
<feature type="region of interest" description="Disordered" evidence="1">
    <location>
        <begin position="32"/>
        <end position="51"/>
    </location>
</feature>
<gene>
    <name evidence="2" type="ORF">L596_015520</name>
</gene>
<reference evidence="2 3" key="2">
    <citation type="journal article" date="2019" name="G3 (Bethesda)">
        <title>Hybrid Assembly of the Genome of the Entomopathogenic Nematode Steinernema carpocapsae Identifies the X-Chromosome.</title>
        <authorList>
            <person name="Serra L."/>
            <person name="Macchietto M."/>
            <person name="Macias-Munoz A."/>
            <person name="McGill C.J."/>
            <person name="Rodriguez I.M."/>
            <person name="Rodriguez B."/>
            <person name="Murad R."/>
            <person name="Mortazavi A."/>
        </authorList>
    </citation>
    <scope>NUCLEOTIDE SEQUENCE [LARGE SCALE GENOMIC DNA]</scope>
    <source>
        <strain evidence="2 3">ALL</strain>
    </source>
</reference>
<feature type="compositionally biased region" description="Basic and acidic residues" evidence="1">
    <location>
        <begin position="32"/>
        <end position="50"/>
    </location>
</feature>
<dbReference type="Proteomes" id="UP000298663">
    <property type="component" value="Unassembled WGS sequence"/>
</dbReference>
<proteinExistence type="predicted"/>
<name>A0A4U5NFE1_STECR</name>
<feature type="compositionally biased region" description="Basic and acidic residues" evidence="1">
    <location>
        <begin position="97"/>
        <end position="112"/>
    </location>
</feature>
<keyword evidence="3" id="KW-1185">Reference proteome</keyword>
<reference evidence="2 3" key="1">
    <citation type="journal article" date="2015" name="Genome Biol.">
        <title>Comparative genomics of Steinernema reveals deeply conserved gene regulatory networks.</title>
        <authorList>
            <person name="Dillman A.R."/>
            <person name="Macchietto M."/>
            <person name="Porter C.F."/>
            <person name="Rogers A."/>
            <person name="Williams B."/>
            <person name="Antoshechkin I."/>
            <person name="Lee M.M."/>
            <person name="Goodwin Z."/>
            <person name="Lu X."/>
            <person name="Lewis E.E."/>
            <person name="Goodrich-Blair H."/>
            <person name="Stock S.P."/>
            <person name="Adams B.J."/>
            <person name="Sternberg P.W."/>
            <person name="Mortazavi A."/>
        </authorList>
    </citation>
    <scope>NUCLEOTIDE SEQUENCE [LARGE SCALE GENOMIC DNA]</scope>
    <source>
        <strain evidence="2 3">ALL</strain>
    </source>
</reference>
<protein>
    <submittedName>
        <fullName evidence="2">Uncharacterized protein</fullName>
    </submittedName>
</protein>
<evidence type="ECO:0000256" key="1">
    <source>
        <dbReference type="SAM" id="MobiDB-lite"/>
    </source>
</evidence>
<organism evidence="2 3">
    <name type="scientific">Steinernema carpocapsae</name>
    <name type="common">Entomopathogenic nematode</name>
    <dbReference type="NCBI Taxonomy" id="34508"/>
    <lineage>
        <taxon>Eukaryota</taxon>
        <taxon>Metazoa</taxon>
        <taxon>Ecdysozoa</taxon>
        <taxon>Nematoda</taxon>
        <taxon>Chromadorea</taxon>
        <taxon>Rhabditida</taxon>
        <taxon>Tylenchina</taxon>
        <taxon>Panagrolaimomorpha</taxon>
        <taxon>Strongyloidoidea</taxon>
        <taxon>Steinernematidae</taxon>
        <taxon>Steinernema</taxon>
    </lineage>
</organism>
<feature type="region of interest" description="Disordered" evidence="1">
    <location>
        <begin position="81"/>
        <end position="120"/>
    </location>
</feature>
<sequence length="120" mass="13686">MLCAFIQFVPHCCGEPDVRLWKRHEDLRRQIRNREDAKGRDPHDSDDLHAHGLRRVQAVVSRLLVPIENAVGSLRRCPQAMPVARQHGTSGALQADPSRDHVRANPREDNSRARLQPLVH</sequence>
<dbReference type="AlphaFoldDB" id="A0A4U5NFE1"/>
<comment type="caution">
    <text evidence="2">The sequence shown here is derived from an EMBL/GenBank/DDBJ whole genome shotgun (WGS) entry which is preliminary data.</text>
</comment>